<evidence type="ECO:0000313" key="5">
    <source>
        <dbReference type="EMBL" id="CAI9730644.1"/>
    </source>
</evidence>
<dbReference type="CDD" id="cd01061">
    <property type="entry name" value="RNase_T2_euk"/>
    <property type="match status" value="1"/>
</dbReference>
<dbReference type="GO" id="GO:0005576">
    <property type="term" value="C:extracellular region"/>
    <property type="evidence" value="ECO:0007669"/>
    <property type="project" value="TreeGrafter"/>
</dbReference>
<dbReference type="InterPro" id="IPR001568">
    <property type="entry name" value="RNase_T2-like"/>
</dbReference>
<dbReference type="GO" id="GO:0006401">
    <property type="term" value="P:RNA catabolic process"/>
    <property type="evidence" value="ECO:0007669"/>
    <property type="project" value="TreeGrafter"/>
</dbReference>
<dbReference type="Pfam" id="PF00445">
    <property type="entry name" value="Ribonuclease_T2"/>
    <property type="match status" value="1"/>
</dbReference>
<feature type="active site" evidence="3">
    <location>
        <position position="167"/>
    </location>
</feature>
<keyword evidence="2" id="KW-1015">Disulfide bond</keyword>
<dbReference type="InterPro" id="IPR036430">
    <property type="entry name" value="RNase_T2-like_sf"/>
</dbReference>
<dbReference type="PROSITE" id="PS00531">
    <property type="entry name" value="RNASE_T2_2"/>
    <property type="match status" value="1"/>
</dbReference>
<dbReference type="InterPro" id="IPR033697">
    <property type="entry name" value="Ribonuclease_T2_eukaryotic"/>
</dbReference>
<accession>A0AA36BAM1</accession>
<evidence type="ECO:0000256" key="2">
    <source>
        <dbReference type="ARBA" id="ARBA00023157"/>
    </source>
</evidence>
<dbReference type="GO" id="GO:0033897">
    <property type="term" value="F:ribonuclease T2 activity"/>
    <property type="evidence" value="ECO:0007669"/>
    <property type="project" value="InterPro"/>
</dbReference>
<protein>
    <submittedName>
        <fullName evidence="5">Ribonuclease Oy isoform X1</fullName>
    </submittedName>
</protein>
<evidence type="ECO:0000313" key="6">
    <source>
        <dbReference type="Proteomes" id="UP001162480"/>
    </source>
</evidence>
<dbReference type="Gene3D" id="3.90.730.10">
    <property type="entry name" value="Ribonuclease T2-like"/>
    <property type="match status" value="1"/>
</dbReference>
<gene>
    <name evidence="5" type="ORF">OCTVUL_1B014348</name>
</gene>
<proteinExistence type="inferred from homology"/>
<evidence type="ECO:0000256" key="4">
    <source>
        <dbReference type="RuleBase" id="RU004328"/>
    </source>
</evidence>
<sequence length="298" mass="34811">MIKHLTCLRERNDLKPWPYNVTKCVLLIKSFHSAQPTARQALGINNQASRFTKTKDKMNSYLVVFLLLASFNTIHGTGFDHYVFAQQWSGVFCEVNDYCLRKLTTRNTWTIHGLWPSDSDGPSPQFCPREAPFDFNKIKSMESQLNEKWPSYSSPSKEFWKHEWKKHGKCAARQGEMIPESTYFKKALDLNNQFDIFRALKKSNIVPSYDKLYKVSDIKQALERAYGFTVNLSCRTKDKKAYITESRICLDLNFRPINCHRPYGNSKDRQNYWVFCFVQLDSSALSQEANSHRVNLRE</sequence>
<comment type="similarity">
    <text evidence="1 4">Belongs to the RNase T2 family.</text>
</comment>
<name>A0AA36BAM1_OCTVU</name>
<feature type="active site" evidence="3">
    <location>
        <position position="163"/>
    </location>
</feature>
<dbReference type="EMBL" id="OX597824">
    <property type="protein sequence ID" value="CAI9730644.1"/>
    <property type="molecule type" value="Genomic_DNA"/>
</dbReference>
<dbReference type="AlphaFoldDB" id="A0AA36BAM1"/>
<dbReference type="SUPFAM" id="SSF55895">
    <property type="entry name" value="Ribonuclease Rh-like"/>
    <property type="match status" value="1"/>
</dbReference>
<dbReference type="GO" id="GO:0003723">
    <property type="term" value="F:RNA binding"/>
    <property type="evidence" value="ECO:0007669"/>
    <property type="project" value="InterPro"/>
</dbReference>
<dbReference type="Proteomes" id="UP001162480">
    <property type="component" value="Chromosome 11"/>
</dbReference>
<dbReference type="InterPro" id="IPR033130">
    <property type="entry name" value="RNase_T2_His_AS_2"/>
</dbReference>
<reference evidence="5" key="1">
    <citation type="submission" date="2023-08" db="EMBL/GenBank/DDBJ databases">
        <authorList>
            <person name="Alioto T."/>
            <person name="Alioto T."/>
            <person name="Gomez Garrido J."/>
        </authorList>
    </citation>
    <scope>NUCLEOTIDE SEQUENCE</scope>
</reference>
<evidence type="ECO:0000256" key="1">
    <source>
        <dbReference type="ARBA" id="ARBA00007469"/>
    </source>
</evidence>
<dbReference type="PANTHER" id="PTHR11240:SF22">
    <property type="entry name" value="RIBONUCLEASE T2"/>
    <property type="match status" value="1"/>
</dbReference>
<keyword evidence="6" id="KW-1185">Reference proteome</keyword>
<dbReference type="PROSITE" id="PS00530">
    <property type="entry name" value="RNASE_T2_1"/>
    <property type="match status" value="1"/>
</dbReference>
<evidence type="ECO:0000256" key="3">
    <source>
        <dbReference type="PIRSR" id="PIRSR633697-1"/>
    </source>
</evidence>
<organism evidence="5 6">
    <name type="scientific">Octopus vulgaris</name>
    <name type="common">Common octopus</name>
    <dbReference type="NCBI Taxonomy" id="6645"/>
    <lineage>
        <taxon>Eukaryota</taxon>
        <taxon>Metazoa</taxon>
        <taxon>Spiralia</taxon>
        <taxon>Lophotrochozoa</taxon>
        <taxon>Mollusca</taxon>
        <taxon>Cephalopoda</taxon>
        <taxon>Coleoidea</taxon>
        <taxon>Octopodiformes</taxon>
        <taxon>Octopoda</taxon>
        <taxon>Incirrata</taxon>
        <taxon>Octopodidae</taxon>
        <taxon>Octopus</taxon>
    </lineage>
</organism>
<dbReference type="InterPro" id="IPR018188">
    <property type="entry name" value="RNase_T2_His_AS_1"/>
</dbReference>
<dbReference type="PANTHER" id="PTHR11240">
    <property type="entry name" value="RIBONUCLEASE T2"/>
    <property type="match status" value="1"/>
</dbReference>
<feature type="active site" evidence="3">
    <location>
        <position position="112"/>
    </location>
</feature>